<gene>
    <name evidence="9" type="primary">flgM</name>
    <name evidence="10" type="ORF">ENT72_06890</name>
    <name evidence="9" type="ORF">ENU12_05175</name>
    <name evidence="8" type="ORF">JM64_07165</name>
</gene>
<evidence type="ECO:0000259" key="7">
    <source>
        <dbReference type="Pfam" id="PF04316"/>
    </source>
</evidence>
<dbReference type="InterPro" id="IPR007412">
    <property type="entry name" value="FlgM"/>
</dbReference>
<evidence type="ECO:0000256" key="4">
    <source>
        <dbReference type="ARBA" id="ARBA00022795"/>
    </source>
</evidence>
<evidence type="ECO:0000256" key="2">
    <source>
        <dbReference type="ARBA" id="ARBA00017823"/>
    </source>
</evidence>
<protein>
    <recommendedName>
        <fullName evidence="2">Negative regulator of flagellin synthesis</fullName>
    </recommendedName>
</protein>
<dbReference type="PATRIC" id="fig|93466.3.peg.1517"/>
<dbReference type="KEGG" id="fng:JM64_07165"/>
<keyword evidence="6" id="KW-0804">Transcription</keyword>
<keyword evidence="8" id="KW-0969">Cilium</keyword>
<dbReference type="EMBL" id="DSZT01000218">
    <property type="protein sequence ID" value="HGU42622.1"/>
    <property type="molecule type" value="Genomic_DNA"/>
</dbReference>
<evidence type="ECO:0000313" key="9">
    <source>
        <dbReference type="EMBL" id="HGQ77291.1"/>
    </source>
</evidence>
<dbReference type="SUPFAM" id="SSF101498">
    <property type="entry name" value="Anti-sigma factor FlgM"/>
    <property type="match status" value="1"/>
</dbReference>
<keyword evidence="8" id="KW-0966">Cell projection</keyword>
<reference evidence="9" key="2">
    <citation type="journal article" date="2020" name="mSystems">
        <title>Genome- and Community-Level Interaction Insights into Carbon Utilization and Element Cycling Functions of Hydrothermarchaeota in Hydrothermal Sediment.</title>
        <authorList>
            <person name="Zhou Z."/>
            <person name="Liu Y."/>
            <person name="Xu W."/>
            <person name="Pan J."/>
            <person name="Luo Z.H."/>
            <person name="Li M."/>
        </authorList>
    </citation>
    <scope>NUCLEOTIDE SEQUENCE [LARGE SCALE GENOMIC DNA]</scope>
    <source>
        <strain evidence="10">SpSt-604</strain>
        <strain evidence="9">SpSt-640</strain>
    </source>
</reference>
<dbReference type="AlphaFoldDB" id="A0A172T415"/>
<dbReference type="NCBIfam" id="TIGR03824">
    <property type="entry name" value="FlgM_jcvi"/>
    <property type="match status" value="1"/>
</dbReference>
<keyword evidence="8" id="KW-0282">Flagellum</keyword>
<dbReference type="InterPro" id="IPR035890">
    <property type="entry name" value="Anti-sigma-28_factor_FlgM_sf"/>
</dbReference>
<dbReference type="GO" id="GO:0045892">
    <property type="term" value="P:negative regulation of DNA-templated transcription"/>
    <property type="evidence" value="ECO:0007669"/>
    <property type="project" value="InterPro"/>
</dbReference>
<dbReference type="Proteomes" id="UP000077096">
    <property type="component" value="Chromosome"/>
</dbReference>
<keyword evidence="4" id="KW-1005">Bacterial flagellum biogenesis</keyword>
<keyword evidence="3" id="KW-0678">Repressor</keyword>
<organism evidence="8 11">
    <name type="scientific">Fervidobacterium pennivorans</name>
    <dbReference type="NCBI Taxonomy" id="93466"/>
    <lineage>
        <taxon>Bacteria</taxon>
        <taxon>Thermotogati</taxon>
        <taxon>Thermotogota</taxon>
        <taxon>Thermotogae</taxon>
        <taxon>Thermotogales</taxon>
        <taxon>Fervidobacteriaceae</taxon>
        <taxon>Fervidobacterium</taxon>
    </lineage>
</organism>
<reference evidence="8 11" key="1">
    <citation type="submission" date="2014-08" db="EMBL/GenBank/DDBJ databases">
        <title>Fervidobacterium pennivorans DYC genome.</title>
        <authorList>
            <person name="Wushke S."/>
        </authorList>
    </citation>
    <scope>NUCLEOTIDE SEQUENCE [LARGE SCALE GENOMIC DNA]</scope>
    <source>
        <strain evidence="8 11">DYC</strain>
    </source>
</reference>
<name>A0A172T415_FERPE</name>
<dbReference type="EMBL" id="DTBH01000114">
    <property type="protein sequence ID" value="HGQ77291.1"/>
    <property type="molecule type" value="Genomic_DNA"/>
</dbReference>
<accession>A0A172T415</accession>
<evidence type="ECO:0000256" key="3">
    <source>
        <dbReference type="ARBA" id="ARBA00022491"/>
    </source>
</evidence>
<keyword evidence="5" id="KW-0805">Transcription regulation</keyword>
<dbReference type="InterPro" id="IPR031316">
    <property type="entry name" value="FlgM_C"/>
</dbReference>
<feature type="domain" description="Anti-sigma-28 factor FlgM C-terminal" evidence="7">
    <location>
        <begin position="42"/>
        <end position="94"/>
    </location>
</feature>
<dbReference type="OrthoDB" id="49059at2"/>
<dbReference type="GO" id="GO:0044781">
    <property type="term" value="P:bacterial-type flagellum organization"/>
    <property type="evidence" value="ECO:0007669"/>
    <property type="project" value="UniProtKB-KW"/>
</dbReference>
<dbReference type="Pfam" id="PF04316">
    <property type="entry name" value="FlgM"/>
    <property type="match status" value="1"/>
</dbReference>
<evidence type="ECO:0000313" key="8">
    <source>
        <dbReference type="EMBL" id="ANE41759.1"/>
    </source>
</evidence>
<evidence type="ECO:0000256" key="6">
    <source>
        <dbReference type="ARBA" id="ARBA00023163"/>
    </source>
</evidence>
<sequence>MIDKINKAGIQGAQNVQEVKGKTEKNVEKSKVKGEAKNVTDSITLEEGKKVAEYIEMAKNYPEIRIDLVNKIKQAIENGTFKVDVEKIAKKILEG</sequence>
<dbReference type="EMBL" id="CP011393">
    <property type="protein sequence ID" value="ANE41759.1"/>
    <property type="molecule type" value="Genomic_DNA"/>
</dbReference>
<evidence type="ECO:0000313" key="11">
    <source>
        <dbReference type="Proteomes" id="UP000077096"/>
    </source>
</evidence>
<evidence type="ECO:0000313" key="10">
    <source>
        <dbReference type="EMBL" id="HGU42622.1"/>
    </source>
</evidence>
<comment type="similarity">
    <text evidence="1">Belongs to the FlgM family.</text>
</comment>
<proteinExistence type="inferred from homology"/>
<evidence type="ECO:0000256" key="1">
    <source>
        <dbReference type="ARBA" id="ARBA00005322"/>
    </source>
</evidence>
<evidence type="ECO:0000256" key="5">
    <source>
        <dbReference type="ARBA" id="ARBA00023015"/>
    </source>
</evidence>